<dbReference type="Pfam" id="PF00326">
    <property type="entry name" value="Peptidase_S9"/>
    <property type="match status" value="1"/>
</dbReference>
<dbReference type="InterPro" id="IPR001375">
    <property type="entry name" value="Peptidase_S9_cat"/>
</dbReference>
<dbReference type="PANTHER" id="PTHR42776">
    <property type="entry name" value="SERINE PEPTIDASE S9 FAMILY MEMBER"/>
    <property type="match status" value="1"/>
</dbReference>
<protein>
    <submittedName>
        <fullName evidence="3">Prolyl oligopeptidase family serine peptidase</fullName>
    </submittedName>
</protein>
<proteinExistence type="predicted"/>
<evidence type="ECO:0000313" key="4">
    <source>
        <dbReference type="Proteomes" id="UP001357452"/>
    </source>
</evidence>
<feature type="domain" description="Peptidase S9 prolyl oligopeptidase catalytic" evidence="2">
    <location>
        <begin position="754"/>
        <end position="931"/>
    </location>
</feature>
<keyword evidence="1" id="KW-0378">Hydrolase</keyword>
<dbReference type="RefSeq" id="WP_330975165.1">
    <property type="nucleotide sequence ID" value="NZ_JAZGLY010000006.1"/>
</dbReference>
<dbReference type="SUPFAM" id="SSF53474">
    <property type="entry name" value="alpha/beta-Hydrolases"/>
    <property type="match status" value="1"/>
</dbReference>
<organism evidence="3 4">
    <name type="scientific">Niabella digestorum</name>
    <dbReference type="NCBI Taxonomy" id="3117701"/>
    <lineage>
        <taxon>Bacteria</taxon>
        <taxon>Pseudomonadati</taxon>
        <taxon>Bacteroidota</taxon>
        <taxon>Chitinophagia</taxon>
        <taxon>Chitinophagales</taxon>
        <taxon>Chitinophagaceae</taxon>
        <taxon>Niabella</taxon>
    </lineage>
</organism>
<dbReference type="SUPFAM" id="SSF82171">
    <property type="entry name" value="DPP6 N-terminal domain-like"/>
    <property type="match status" value="1"/>
</dbReference>
<dbReference type="InterPro" id="IPR029058">
    <property type="entry name" value="AB_hydrolase_fold"/>
</dbReference>
<gene>
    <name evidence="3" type="ORF">V2H41_10795</name>
</gene>
<dbReference type="PANTHER" id="PTHR42776:SF27">
    <property type="entry name" value="DIPEPTIDYL PEPTIDASE FAMILY MEMBER 6"/>
    <property type="match status" value="1"/>
</dbReference>
<dbReference type="EMBL" id="JAZGLY010000006">
    <property type="protein sequence ID" value="MEE6187758.1"/>
    <property type="molecule type" value="Genomic_DNA"/>
</dbReference>
<evidence type="ECO:0000313" key="3">
    <source>
        <dbReference type="EMBL" id="MEE6187758.1"/>
    </source>
</evidence>
<comment type="caution">
    <text evidence="3">The sequence shown here is derived from an EMBL/GenBank/DDBJ whole genome shotgun (WGS) entry which is preliminary data.</text>
</comment>
<keyword evidence="4" id="KW-1185">Reference proteome</keyword>
<accession>A0ABU7RIE8</accession>
<reference evidence="3 4" key="1">
    <citation type="submission" date="2024-01" db="EMBL/GenBank/DDBJ databases">
        <title>Niabella digestum sp. nov., isolated from waste digestion system.</title>
        <authorList>
            <person name="Zhang L."/>
        </authorList>
    </citation>
    <scope>NUCLEOTIDE SEQUENCE [LARGE SCALE GENOMIC DNA]</scope>
    <source>
        <strain evidence="3 4">A18</strain>
    </source>
</reference>
<evidence type="ECO:0000256" key="1">
    <source>
        <dbReference type="ARBA" id="ARBA00022801"/>
    </source>
</evidence>
<dbReference type="Proteomes" id="UP001357452">
    <property type="component" value="Unassembled WGS sequence"/>
</dbReference>
<dbReference type="Gene3D" id="3.40.50.1820">
    <property type="entry name" value="alpha/beta hydrolase"/>
    <property type="match status" value="1"/>
</dbReference>
<sequence length="958" mass="109838">MKKLTLILLQCACCLLINAQKKVLDHSVYDSWQSISNILLSKDGKWIVYNIKVQEGDDELIIQSTDNNYKKVIPRGYDASITGDDQWLIFKIKPLYSEIRQAKIKKKQVADMPKDSLGIAMLGGTQILKYPNLVSYKTPKEKNEWVASLFRDTTIATAQRRYKADPAKDSLRQIIDSLQYLISTLKPQQEKDKHPDPGKNNHLLLINPSTGYQHTFAHVNEYVFNKKGTHLLIEQTLNLNDTINSTCIIRFHLTTHKTDTIMRGGKDFKNLTLSEDGNQAAFVLQRKGRAKEVQPDYELWYYEQGMDSAIKLIDTLTPHFPKGYRVSEFAQLRFSTSGERLLFGTAPARPSKDTTIKDIDKVNLDIWHYKDDYLQPYQLKNQKRDREKSYLAVYDFVQKRMFQIGSLSFPNVYEGALADAKYFVAITDTGRRVTSQWAGRTPKDIYWIDIVTNRTIPVVTNLDGHISASWIAPTGKYVIWYNHKTQHYYSFDGSKTIKITSGIKSLLCDEENDVPDSPAPYGIAGWVDEDQYVLIYDRYDIWQVDPSGKVAPVNLTQNGRKNKITYRYISGDSDEKCIHTSQMNLLKLFDNTTKKSGLVILQHNKLNHDILTPSLFHNQPYHFNTVLKAKNAPVFAYSRESFEQSPNVYVYLAGKEEQLSFINPQQKEYNWGTASLFKWKTFSGKPATGILYKPENFDSTQKYPVILYFYEKLSYNLYKYHPPAPTPSRLNISFFVSRGYIVMTPDISYTIGHPAKSAYDYIVSGAKALTKFSWVDSKHMGLQGQSWGGIQVAQIITMTPMFAAAWAGAPVANMTSAYGGIRWSSGLNRQFQYEKTQSRIGATLWERPDLYIENSPLFHLPKVSTPLVIMANDNDGAVPWYQGIELFTGLRRLGKPVWMLNYNGEEHNLEERKNRKDIQIRQQQFFDWLLKGEKPAKWLVEGVPAVNKGLDWGLELVP</sequence>
<name>A0ABU7RIE8_9BACT</name>
<evidence type="ECO:0000259" key="2">
    <source>
        <dbReference type="Pfam" id="PF00326"/>
    </source>
</evidence>